<feature type="region of interest" description="Disordered" evidence="1">
    <location>
        <begin position="1"/>
        <end position="30"/>
    </location>
</feature>
<gene>
    <name evidence="2" type="ORF">AB6A40_002734</name>
</gene>
<keyword evidence="3" id="KW-1185">Reference proteome</keyword>
<comment type="caution">
    <text evidence="2">The sequence shown here is derived from an EMBL/GenBank/DDBJ whole genome shotgun (WGS) entry which is preliminary data.</text>
</comment>
<feature type="region of interest" description="Disordered" evidence="1">
    <location>
        <begin position="223"/>
        <end position="242"/>
    </location>
</feature>
<feature type="compositionally biased region" description="Low complexity" evidence="1">
    <location>
        <begin position="1"/>
        <end position="18"/>
    </location>
</feature>
<dbReference type="AlphaFoldDB" id="A0ABD6E7F1"/>
<organism evidence="2 3">
    <name type="scientific">Gnathostoma spinigerum</name>
    <dbReference type="NCBI Taxonomy" id="75299"/>
    <lineage>
        <taxon>Eukaryota</taxon>
        <taxon>Metazoa</taxon>
        <taxon>Ecdysozoa</taxon>
        <taxon>Nematoda</taxon>
        <taxon>Chromadorea</taxon>
        <taxon>Rhabditida</taxon>
        <taxon>Spirurina</taxon>
        <taxon>Gnathostomatomorpha</taxon>
        <taxon>Gnathostomatoidea</taxon>
        <taxon>Gnathostomatidae</taxon>
        <taxon>Gnathostoma</taxon>
    </lineage>
</organism>
<accession>A0ABD6E7F1</accession>
<sequence length="599" mass="65521">VTSESTTTIQPTSTTEQSDSNKNDVAPKTGDARFDFLRQILANIKKQAEENGIDGTVQVSMVHVEPMEQVLPSSSFLDGFGEVNAPSAFDTQPQLPMDFNRPSPFSIPQDRSTMMGPPRTMWPAPYAPAAEPRRPDWPNDAYMFGAFPQIFSPPPPLISNPFPFQWSFPDIVQAVPFIQPNPIFISSIPVSAPEPVTFPDEPLRPIIPPPAQFANPINAPPPLPQFQGPMNGPPPPSRFQGPMNAAPRPFSFQPFVNGPVQSAPTSMNLNMPVPPTPLVPPSEPQAVVMIDRPDTSVDLPTSVKEILKLFIAHRLLNLAEKPIANEMLDNLDQRMKAAVASPEVPMIPSPKSAKNSDTIDSDSVKTDSDATSKEEMSLDAVNDSNEKEPASVTSADQKSTSVGAESVQTKVPLEQPQAVDVENKQPEAWTHIVEPQPDQSMSNANDAMPVPREFAVPQPHFPTIFPIVPPEQTPIQPMVPPMRPHFIGHGLDGSVLSSKPGDRDVQPASGIFDFPTDEVPQMSDNLQNTHNLEPTFGNRQQTLPIFSNGPVQEIMPQNKMNFPGQFPAEMAGDSRGRMEHIPVFFQVDDPQPRQDSSFA</sequence>
<protein>
    <submittedName>
        <fullName evidence="2">Uncharacterized protein</fullName>
    </submittedName>
</protein>
<dbReference type="EMBL" id="JBGFUD010001262">
    <property type="protein sequence ID" value="MFH4976025.1"/>
    <property type="molecule type" value="Genomic_DNA"/>
</dbReference>
<feature type="non-terminal residue" evidence="2">
    <location>
        <position position="1"/>
    </location>
</feature>
<evidence type="ECO:0000313" key="2">
    <source>
        <dbReference type="EMBL" id="MFH4976025.1"/>
    </source>
</evidence>
<feature type="region of interest" description="Disordered" evidence="1">
    <location>
        <begin position="341"/>
        <end position="408"/>
    </location>
</feature>
<name>A0ABD6E7F1_9BILA</name>
<evidence type="ECO:0000256" key="1">
    <source>
        <dbReference type="SAM" id="MobiDB-lite"/>
    </source>
</evidence>
<reference evidence="2 3" key="1">
    <citation type="submission" date="2024-08" db="EMBL/GenBank/DDBJ databases">
        <title>Gnathostoma spinigerum genome.</title>
        <authorList>
            <person name="Gonzalez-Bertolin B."/>
            <person name="Monzon S."/>
            <person name="Zaballos A."/>
            <person name="Jimenez P."/>
            <person name="Dekumyoy P."/>
            <person name="Varona S."/>
            <person name="Cuesta I."/>
            <person name="Sumanam S."/>
            <person name="Adisakwattana P."/>
            <person name="Gasser R.B."/>
            <person name="Hernandez-Gonzalez A."/>
            <person name="Young N.D."/>
            <person name="Perteguer M.J."/>
        </authorList>
    </citation>
    <scope>NUCLEOTIDE SEQUENCE [LARGE SCALE GENOMIC DNA]</scope>
    <source>
        <strain evidence="2">AL3</strain>
        <tissue evidence="2">Liver</tissue>
    </source>
</reference>
<feature type="compositionally biased region" description="Basic and acidic residues" evidence="1">
    <location>
        <begin position="362"/>
        <end position="376"/>
    </location>
</feature>
<proteinExistence type="predicted"/>
<evidence type="ECO:0000313" key="3">
    <source>
        <dbReference type="Proteomes" id="UP001608902"/>
    </source>
</evidence>
<feature type="compositionally biased region" description="Polar residues" evidence="1">
    <location>
        <begin position="391"/>
        <end position="408"/>
    </location>
</feature>
<dbReference type="Proteomes" id="UP001608902">
    <property type="component" value="Unassembled WGS sequence"/>
</dbReference>